<dbReference type="AlphaFoldDB" id="A0A2M6WCQ3"/>
<feature type="transmembrane region" description="Helical" evidence="1">
    <location>
        <begin position="152"/>
        <end position="172"/>
    </location>
</feature>
<name>A0A2M6WCQ3_9BACT</name>
<feature type="transmembrane region" description="Helical" evidence="1">
    <location>
        <begin position="91"/>
        <end position="109"/>
    </location>
</feature>
<dbReference type="Proteomes" id="UP000230543">
    <property type="component" value="Unassembled WGS sequence"/>
</dbReference>
<evidence type="ECO:0000313" key="3">
    <source>
        <dbReference type="EMBL" id="PIT90570.1"/>
    </source>
</evidence>
<keyword evidence="1" id="KW-0812">Transmembrane</keyword>
<evidence type="ECO:0000259" key="2">
    <source>
        <dbReference type="Pfam" id="PF16927"/>
    </source>
</evidence>
<dbReference type="Pfam" id="PF16927">
    <property type="entry name" value="HisKA_7TM"/>
    <property type="match status" value="1"/>
</dbReference>
<dbReference type="EMBL" id="PFBO01000042">
    <property type="protein sequence ID" value="PIT90570.1"/>
    <property type="molecule type" value="Genomic_DNA"/>
</dbReference>
<keyword evidence="1" id="KW-0472">Membrane</keyword>
<evidence type="ECO:0000256" key="1">
    <source>
        <dbReference type="SAM" id="Phobius"/>
    </source>
</evidence>
<proteinExistence type="predicted"/>
<reference evidence="4" key="1">
    <citation type="submission" date="2017-09" db="EMBL/GenBank/DDBJ databases">
        <title>Depth-based differentiation of microbial function through sediment-hosted aquifers and enrichment of novel symbionts in the deep terrestrial subsurface.</title>
        <authorList>
            <person name="Probst A.J."/>
            <person name="Ladd B."/>
            <person name="Jarett J.K."/>
            <person name="Geller-Mcgrath D.E."/>
            <person name="Sieber C.M.K."/>
            <person name="Emerson J.B."/>
            <person name="Anantharaman K."/>
            <person name="Thomas B.C."/>
            <person name="Malmstrom R."/>
            <person name="Stieglmeier M."/>
            <person name="Klingl A."/>
            <person name="Woyke T."/>
            <person name="Ryan C.M."/>
            <person name="Banfield J.F."/>
        </authorList>
    </citation>
    <scope>NUCLEOTIDE SEQUENCE [LARGE SCALE GENOMIC DNA]</scope>
</reference>
<organism evidence="3 4">
    <name type="scientific">Candidatus Komeilibacteria bacterium CG10_big_fil_rev_8_21_14_0_10_41_13</name>
    <dbReference type="NCBI Taxonomy" id="1974476"/>
    <lineage>
        <taxon>Bacteria</taxon>
        <taxon>Candidatus Komeiliibacteriota</taxon>
    </lineage>
</organism>
<feature type="transmembrane region" description="Helical" evidence="1">
    <location>
        <begin position="51"/>
        <end position="71"/>
    </location>
</feature>
<sequence>MAIFISLTDMDIAIYWAKFFYFGSALIIPAFLAFANYYIYPSYRVTKKKVIYFLIPFLIITAIIFHPSWFLESATHHEWGNDANEKLVSHLIFAAYLFVYIILSYVILFRKFRRSEGIHRTNLSFIISGSFLSFLFGIIFALILPIAGEYSLIWVGPYFTVVNASFLVYFIFIKSR</sequence>
<keyword evidence="1" id="KW-1133">Transmembrane helix</keyword>
<feature type="domain" description="Histidine kinase N-terminal 7TM region" evidence="2">
    <location>
        <begin position="5"/>
        <end position="155"/>
    </location>
</feature>
<gene>
    <name evidence="3" type="ORF">COU22_01470</name>
</gene>
<feature type="transmembrane region" description="Helical" evidence="1">
    <location>
        <begin position="121"/>
        <end position="146"/>
    </location>
</feature>
<feature type="transmembrane region" description="Helical" evidence="1">
    <location>
        <begin position="20"/>
        <end position="39"/>
    </location>
</feature>
<protein>
    <recommendedName>
        <fullName evidence="2">Histidine kinase N-terminal 7TM region domain-containing protein</fullName>
    </recommendedName>
</protein>
<evidence type="ECO:0000313" key="4">
    <source>
        <dbReference type="Proteomes" id="UP000230543"/>
    </source>
</evidence>
<dbReference type="InterPro" id="IPR031621">
    <property type="entry name" value="HisKA_7TM"/>
</dbReference>
<accession>A0A2M6WCQ3</accession>
<comment type="caution">
    <text evidence="3">The sequence shown here is derived from an EMBL/GenBank/DDBJ whole genome shotgun (WGS) entry which is preliminary data.</text>
</comment>